<proteinExistence type="predicted"/>
<dbReference type="Proteomes" id="UP001597483">
    <property type="component" value="Unassembled WGS sequence"/>
</dbReference>
<protein>
    <submittedName>
        <fullName evidence="2">DUF3040 domain-containing protein</fullName>
    </submittedName>
</protein>
<name>A0ABW5H8J9_9PSEU</name>
<dbReference type="InterPro" id="IPR021401">
    <property type="entry name" value="DUF3040"/>
</dbReference>
<keyword evidence="3" id="KW-1185">Reference proteome</keyword>
<feature type="transmembrane region" description="Helical" evidence="1">
    <location>
        <begin position="37"/>
        <end position="59"/>
    </location>
</feature>
<dbReference type="EMBL" id="JBHUKS010000012">
    <property type="protein sequence ID" value="MFD2469401.1"/>
    <property type="molecule type" value="Genomic_DNA"/>
</dbReference>
<evidence type="ECO:0000313" key="3">
    <source>
        <dbReference type="Proteomes" id="UP001597483"/>
    </source>
</evidence>
<sequence>MLSHHERLELDKIERWFETSDPELADALRRGKPARSAALLTAFAILLDLAACGLLVAGLVAASPVLTVCSLFAAAGGVAAHLSRGRG</sequence>
<organism evidence="2 3">
    <name type="scientific">Amycolatopsis silviterrae</name>
    <dbReference type="NCBI Taxonomy" id="1656914"/>
    <lineage>
        <taxon>Bacteria</taxon>
        <taxon>Bacillati</taxon>
        <taxon>Actinomycetota</taxon>
        <taxon>Actinomycetes</taxon>
        <taxon>Pseudonocardiales</taxon>
        <taxon>Pseudonocardiaceae</taxon>
        <taxon>Amycolatopsis</taxon>
    </lineage>
</organism>
<feature type="transmembrane region" description="Helical" evidence="1">
    <location>
        <begin position="65"/>
        <end position="82"/>
    </location>
</feature>
<gene>
    <name evidence="2" type="ORF">ACFSVL_18600</name>
</gene>
<dbReference type="RefSeq" id="WP_378305751.1">
    <property type="nucleotide sequence ID" value="NZ_JBHUKS010000012.1"/>
</dbReference>
<accession>A0ABW5H8J9</accession>
<keyword evidence="1" id="KW-1133">Transmembrane helix</keyword>
<keyword evidence="1" id="KW-0472">Membrane</keyword>
<reference evidence="3" key="1">
    <citation type="journal article" date="2019" name="Int. J. Syst. Evol. Microbiol.">
        <title>The Global Catalogue of Microorganisms (GCM) 10K type strain sequencing project: providing services to taxonomists for standard genome sequencing and annotation.</title>
        <authorList>
            <consortium name="The Broad Institute Genomics Platform"/>
            <consortium name="The Broad Institute Genome Sequencing Center for Infectious Disease"/>
            <person name="Wu L."/>
            <person name="Ma J."/>
        </authorList>
    </citation>
    <scope>NUCLEOTIDE SEQUENCE [LARGE SCALE GENOMIC DNA]</scope>
    <source>
        <strain evidence="3">CGMCC 4.7641</strain>
    </source>
</reference>
<dbReference type="Pfam" id="PF11239">
    <property type="entry name" value="DUF3040"/>
    <property type="match status" value="1"/>
</dbReference>
<evidence type="ECO:0000256" key="1">
    <source>
        <dbReference type="SAM" id="Phobius"/>
    </source>
</evidence>
<comment type="caution">
    <text evidence="2">The sequence shown here is derived from an EMBL/GenBank/DDBJ whole genome shotgun (WGS) entry which is preliminary data.</text>
</comment>
<evidence type="ECO:0000313" key="2">
    <source>
        <dbReference type="EMBL" id="MFD2469401.1"/>
    </source>
</evidence>
<keyword evidence="1" id="KW-0812">Transmembrane</keyword>